<dbReference type="GO" id="GO:0016135">
    <property type="term" value="P:saponin biosynthetic process"/>
    <property type="evidence" value="ECO:0007669"/>
    <property type="project" value="UniProtKB-ARBA"/>
</dbReference>
<gene>
    <name evidence="3" type="ORF">RND81_07G173100</name>
</gene>
<dbReference type="Gene3D" id="3.40.50.2000">
    <property type="entry name" value="Glycogen Phosphorylase B"/>
    <property type="match status" value="2"/>
</dbReference>
<dbReference type="SUPFAM" id="SSF53756">
    <property type="entry name" value="UDP-Glycosyltransferase/glycogen phosphorylase"/>
    <property type="match status" value="1"/>
</dbReference>
<evidence type="ECO:0000313" key="3">
    <source>
        <dbReference type="EMBL" id="KAK9707111.1"/>
    </source>
</evidence>
<dbReference type="EMBL" id="JBDFQZ010000007">
    <property type="protein sequence ID" value="KAK9707111.1"/>
    <property type="molecule type" value="Genomic_DNA"/>
</dbReference>
<dbReference type="AlphaFoldDB" id="A0AAW1JUY3"/>
<dbReference type="GO" id="GO:0035251">
    <property type="term" value="F:UDP-glucosyltransferase activity"/>
    <property type="evidence" value="ECO:0007669"/>
    <property type="project" value="TreeGrafter"/>
</dbReference>
<dbReference type="PANTHER" id="PTHR48047">
    <property type="entry name" value="GLYCOSYLTRANSFERASE"/>
    <property type="match status" value="1"/>
</dbReference>
<dbReference type="Proteomes" id="UP001443914">
    <property type="component" value="Unassembled WGS sequence"/>
</dbReference>
<dbReference type="PANTHER" id="PTHR48047:SF28">
    <property type="entry name" value="F11M15.8 PROTEIN"/>
    <property type="match status" value="1"/>
</dbReference>
<dbReference type="GO" id="GO:0016104">
    <property type="term" value="P:triterpenoid biosynthetic process"/>
    <property type="evidence" value="ECO:0007669"/>
    <property type="project" value="UniProtKB-ARBA"/>
</dbReference>
<proteinExistence type="inferred from homology"/>
<keyword evidence="4" id="KW-1185">Reference proteome</keyword>
<reference evidence="3" key="1">
    <citation type="submission" date="2024-03" db="EMBL/GenBank/DDBJ databases">
        <title>WGS assembly of Saponaria officinalis var. Norfolk2.</title>
        <authorList>
            <person name="Jenkins J."/>
            <person name="Shu S."/>
            <person name="Grimwood J."/>
            <person name="Barry K."/>
            <person name="Goodstein D."/>
            <person name="Schmutz J."/>
            <person name="Leebens-Mack J."/>
            <person name="Osbourn A."/>
        </authorList>
    </citation>
    <scope>NUCLEOTIDE SEQUENCE [LARGE SCALE GENOMIC DNA]</scope>
    <source>
        <strain evidence="3">JIC</strain>
    </source>
</reference>
<comment type="similarity">
    <text evidence="1">Belongs to the UDP-glycosyltransferase family.</text>
</comment>
<dbReference type="CDD" id="cd03784">
    <property type="entry name" value="GT1_Gtf-like"/>
    <property type="match status" value="1"/>
</dbReference>
<accession>A0AAW1JUY3</accession>
<evidence type="ECO:0000313" key="4">
    <source>
        <dbReference type="Proteomes" id="UP001443914"/>
    </source>
</evidence>
<dbReference type="FunFam" id="3.40.50.2000:FF:000064">
    <property type="entry name" value="Glycosyltransferase"/>
    <property type="match status" value="1"/>
</dbReference>
<sequence>MSSTTAATTTNTATTVANHIFVFPYPAQGHMLPLLDLTHQLALSGLKITILVTPKNLPTLSPLLQTHPNSINTLILPFPTHPKLPLGVENVKDIGNSGNAPIILALRNLEQQVISWFQSYPSPPKLILSDFFLGFTNQWAKQLNIPRIAFFSSGAFMSSTIDHLLHDVDTFWSLESVDFHDFPRSPSFIHDHLPSIFKNYRKGDLNWMIIKDSMLENFKSFGVVFNSFYGLEGEYLDYIKKKVGHNRVYSVGPLNTIGLSQVNSDSGIEHDVLNWLDKCPNESVVYVCFGSQKMLSKTQMEALALGLEKSKTRFVWVVKPEAGHMIPDGFEKRVENKGLVLYGWAPQREILNHKSIFGFVSHCGWNSALESLMAGVMILAWPMEADQYFNARLLVEYMGCAVRICEGEHTVPDPDELGRVIVESVGEDIPQKERAKLIREMALEAVKCGGSSMNDLNALVKEIEEC</sequence>
<dbReference type="Pfam" id="PF00201">
    <property type="entry name" value="UDPGT"/>
    <property type="match status" value="1"/>
</dbReference>
<evidence type="ECO:0000256" key="2">
    <source>
        <dbReference type="ARBA" id="ARBA00022679"/>
    </source>
</evidence>
<comment type="caution">
    <text evidence="3">The sequence shown here is derived from an EMBL/GenBank/DDBJ whole genome shotgun (WGS) entry which is preliminary data.</text>
</comment>
<evidence type="ECO:0000256" key="1">
    <source>
        <dbReference type="ARBA" id="ARBA00009995"/>
    </source>
</evidence>
<keyword evidence="2" id="KW-0808">Transferase</keyword>
<organism evidence="3 4">
    <name type="scientific">Saponaria officinalis</name>
    <name type="common">Common soapwort</name>
    <name type="synonym">Lychnis saponaria</name>
    <dbReference type="NCBI Taxonomy" id="3572"/>
    <lineage>
        <taxon>Eukaryota</taxon>
        <taxon>Viridiplantae</taxon>
        <taxon>Streptophyta</taxon>
        <taxon>Embryophyta</taxon>
        <taxon>Tracheophyta</taxon>
        <taxon>Spermatophyta</taxon>
        <taxon>Magnoliopsida</taxon>
        <taxon>eudicotyledons</taxon>
        <taxon>Gunneridae</taxon>
        <taxon>Pentapetalae</taxon>
        <taxon>Caryophyllales</taxon>
        <taxon>Caryophyllaceae</taxon>
        <taxon>Caryophylleae</taxon>
        <taxon>Saponaria</taxon>
    </lineage>
</organism>
<dbReference type="InterPro" id="IPR002213">
    <property type="entry name" value="UDP_glucos_trans"/>
</dbReference>
<protein>
    <submittedName>
        <fullName evidence="3">Uncharacterized protein</fullName>
    </submittedName>
</protein>
<name>A0AAW1JUY3_SAPOF</name>